<keyword evidence="2" id="KW-1185">Reference proteome</keyword>
<gene>
    <name evidence="1" type="ORF">EF096_20330</name>
</gene>
<accession>A0ABX9XC86</accession>
<organism evidence="1 2">
    <name type="scientific">Pseudomonas neustonica</name>
    <dbReference type="NCBI Taxonomy" id="2487346"/>
    <lineage>
        <taxon>Bacteria</taxon>
        <taxon>Pseudomonadati</taxon>
        <taxon>Pseudomonadota</taxon>
        <taxon>Gammaproteobacteria</taxon>
        <taxon>Pseudomonadales</taxon>
        <taxon>Pseudomonadaceae</taxon>
        <taxon>Pseudomonas</taxon>
    </lineage>
</organism>
<dbReference type="RefSeq" id="WP_123891525.1">
    <property type="nucleotide sequence ID" value="NZ_RKKU01000077.1"/>
</dbReference>
<name>A0ABX9XC86_9PSED</name>
<evidence type="ECO:0000313" key="1">
    <source>
        <dbReference type="EMBL" id="ROZ79920.1"/>
    </source>
</evidence>
<proteinExistence type="predicted"/>
<comment type="caution">
    <text evidence="1">The sequence shown here is derived from an EMBL/GenBank/DDBJ whole genome shotgun (WGS) entry which is preliminary data.</text>
</comment>
<protein>
    <submittedName>
        <fullName evidence="1">Uncharacterized protein</fullName>
    </submittedName>
</protein>
<dbReference type="Proteomes" id="UP000275199">
    <property type="component" value="Unassembled WGS sequence"/>
</dbReference>
<sequence length="78" mass="8375">MIKPVHAAELPNDVLASVNLTTRGQDLINTVKSGFDHQCYKLVASHMGLVRIPANVTGHSGDRDRFAHGLHAGTGFVL</sequence>
<reference evidence="1 2" key="1">
    <citation type="submission" date="2018-11" db="EMBL/GenBank/DDBJ databases">
        <authorList>
            <person name="Jang G.I."/>
            <person name="Hwang C.Y."/>
        </authorList>
    </citation>
    <scope>NUCLEOTIDE SEQUENCE [LARGE SCALE GENOMIC DNA]</scope>
    <source>
        <strain evidence="1 2">SSM26</strain>
    </source>
</reference>
<evidence type="ECO:0000313" key="2">
    <source>
        <dbReference type="Proteomes" id="UP000275199"/>
    </source>
</evidence>
<dbReference type="EMBL" id="RKKU01000077">
    <property type="protein sequence ID" value="ROZ79920.1"/>
    <property type="molecule type" value="Genomic_DNA"/>
</dbReference>